<name>A0AAE1DH31_9GAST</name>
<dbReference type="AlphaFoldDB" id="A0AAE1DH31"/>
<gene>
    <name evidence="1" type="ORF">RRG08_029979</name>
</gene>
<organism evidence="1 2">
    <name type="scientific">Elysia crispata</name>
    <name type="common">lettuce slug</name>
    <dbReference type="NCBI Taxonomy" id="231223"/>
    <lineage>
        <taxon>Eukaryota</taxon>
        <taxon>Metazoa</taxon>
        <taxon>Spiralia</taxon>
        <taxon>Lophotrochozoa</taxon>
        <taxon>Mollusca</taxon>
        <taxon>Gastropoda</taxon>
        <taxon>Heterobranchia</taxon>
        <taxon>Euthyneura</taxon>
        <taxon>Panpulmonata</taxon>
        <taxon>Sacoglossa</taxon>
        <taxon>Placobranchoidea</taxon>
        <taxon>Plakobranchidae</taxon>
        <taxon>Elysia</taxon>
    </lineage>
</organism>
<protein>
    <submittedName>
        <fullName evidence="1">Uncharacterized protein</fullName>
    </submittedName>
</protein>
<reference evidence="1" key="1">
    <citation type="journal article" date="2023" name="G3 (Bethesda)">
        <title>A reference genome for the long-term kleptoplast-retaining sea slug Elysia crispata morphotype clarki.</title>
        <authorList>
            <person name="Eastman K.E."/>
            <person name="Pendleton A.L."/>
            <person name="Shaikh M.A."/>
            <person name="Suttiyut T."/>
            <person name="Ogas R."/>
            <person name="Tomko P."/>
            <person name="Gavelis G."/>
            <person name="Widhalm J.R."/>
            <person name="Wisecaver J.H."/>
        </authorList>
    </citation>
    <scope>NUCLEOTIDE SEQUENCE</scope>
    <source>
        <strain evidence="1">ECLA1</strain>
    </source>
</reference>
<proteinExistence type="predicted"/>
<evidence type="ECO:0000313" key="2">
    <source>
        <dbReference type="Proteomes" id="UP001283361"/>
    </source>
</evidence>
<evidence type="ECO:0000313" key="1">
    <source>
        <dbReference type="EMBL" id="KAK3770326.1"/>
    </source>
</evidence>
<dbReference type="EMBL" id="JAWDGP010003856">
    <property type="protein sequence ID" value="KAK3770326.1"/>
    <property type="molecule type" value="Genomic_DNA"/>
</dbReference>
<comment type="caution">
    <text evidence="1">The sequence shown here is derived from an EMBL/GenBank/DDBJ whole genome shotgun (WGS) entry which is preliminary data.</text>
</comment>
<sequence>MRGGAREYSHNVASRGLESKWNRNVPAQLSLPSIDVVIVPIQFKIRKDKSEHAQIRDIPKQARLVSTKSRALPVSCYNRDRRIDFPLLLNIDLECCSAQPISRTLGLIPPQQTLAEHITMER</sequence>
<keyword evidence="2" id="KW-1185">Reference proteome</keyword>
<dbReference type="Proteomes" id="UP001283361">
    <property type="component" value="Unassembled WGS sequence"/>
</dbReference>
<accession>A0AAE1DH31</accession>